<dbReference type="VEuPathDB" id="TriTrypDB:C3747_131g114"/>
<sequence>MKQNKIKKDDNVAVLWLIARCVAAEAVGLDCFADRRCSAAAWRTDRPAMRAPRPTPLGLRDETAASVIWSQRHLQAAVGRCEWDASPHGCCDGTSKRHPRRCFRRCSSQKSGGNEATKVDHEQQRRGHSAGWRHEHRNEAERFSSELCWRQGGR</sequence>
<proteinExistence type="predicted"/>
<comment type="caution">
    <text evidence="2">The sequence shown here is derived from an EMBL/GenBank/DDBJ whole genome shotgun (WGS) entry which is preliminary data.</text>
</comment>
<dbReference type="AlphaFoldDB" id="A0A2V2W9Z8"/>
<evidence type="ECO:0000313" key="2">
    <source>
        <dbReference type="EMBL" id="PWV05418.1"/>
    </source>
</evidence>
<dbReference type="VEuPathDB" id="TriTrypDB:TcG_00924"/>
<dbReference type="EMBL" id="PRFC01000131">
    <property type="protein sequence ID" value="PWV05418.1"/>
    <property type="molecule type" value="Genomic_DNA"/>
</dbReference>
<evidence type="ECO:0000313" key="3">
    <source>
        <dbReference type="Proteomes" id="UP000246078"/>
    </source>
</evidence>
<dbReference type="VEuPathDB" id="TriTrypDB:TcBrA4_0157790"/>
<feature type="compositionally biased region" description="Basic and acidic residues" evidence="1">
    <location>
        <begin position="132"/>
        <end position="144"/>
    </location>
</feature>
<dbReference type="VEuPathDB" id="TriTrypDB:TcCL_NonESM11194"/>
<accession>A0A2V2W9Z8</accession>
<evidence type="ECO:0000256" key="1">
    <source>
        <dbReference type="SAM" id="MobiDB-lite"/>
    </source>
</evidence>
<name>A0A2V2W9Z8_TRYCR</name>
<gene>
    <name evidence="2" type="ORF">C3747_131g114</name>
</gene>
<dbReference type="Proteomes" id="UP000246078">
    <property type="component" value="Unassembled WGS sequence"/>
</dbReference>
<dbReference type="VEuPathDB" id="TriTrypDB:C4B63_58g231"/>
<protein>
    <submittedName>
        <fullName evidence="2">Putative retrotransposon hot spot protein (RHS)</fullName>
    </submittedName>
</protein>
<reference evidence="2 3" key="1">
    <citation type="journal article" date="2018" name="Microb. Genom.">
        <title>Expanding an expanded genome: long-read sequencing of Trypanosoma cruzi.</title>
        <authorList>
            <person name="Berna L."/>
            <person name="Rodriguez M."/>
            <person name="Chiribao M.L."/>
            <person name="Parodi-Talice A."/>
            <person name="Pita S."/>
            <person name="Rijo G."/>
            <person name="Alvarez-Valin F."/>
            <person name="Robello C."/>
        </authorList>
    </citation>
    <scope>NUCLEOTIDE SEQUENCE [LARGE SCALE GENOMIC DNA]</scope>
    <source>
        <strain evidence="2 3">TCC</strain>
    </source>
</reference>
<feature type="region of interest" description="Disordered" evidence="1">
    <location>
        <begin position="106"/>
        <end position="154"/>
    </location>
</feature>
<organism evidence="2 3">
    <name type="scientific">Trypanosoma cruzi</name>
    <dbReference type="NCBI Taxonomy" id="5693"/>
    <lineage>
        <taxon>Eukaryota</taxon>
        <taxon>Discoba</taxon>
        <taxon>Euglenozoa</taxon>
        <taxon>Kinetoplastea</taxon>
        <taxon>Metakinetoplastina</taxon>
        <taxon>Trypanosomatida</taxon>
        <taxon>Trypanosomatidae</taxon>
        <taxon>Trypanosoma</taxon>
        <taxon>Schizotrypanum</taxon>
    </lineage>
</organism>